<protein>
    <submittedName>
        <fullName evidence="1">Uncharacterized protein</fullName>
    </submittedName>
</protein>
<keyword evidence="3" id="KW-1185">Reference proteome</keyword>
<dbReference type="Proteomes" id="UP000050320">
    <property type="component" value="Unassembled WGS sequence"/>
</dbReference>
<evidence type="ECO:0000313" key="3">
    <source>
        <dbReference type="Proteomes" id="UP000050320"/>
    </source>
</evidence>
<dbReference type="RefSeq" id="WP_054964280.1">
    <property type="nucleotide sequence ID" value="NZ_LJCQ01000263.1"/>
</dbReference>
<evidence type="ECO:0000313" key="2">
    <source>
        <dbReference type="EMBL" id="KQB34623.1"/>
    </source>
</evidence>
<name>A0A0N8PQ74_9ARCH</name>
<dbReference type="AlphaFoldDB" id="A0A0N8PQ74"/>
<evidence type="ECO:0000313" key="1">
    <source>
        <dbReference type="EMBL" id="KPV46333.1"/>
    </source>
</evidence>
<dbReference type="EMBL" id="LJCQ01000263">
    <property type="protein sequence ID" value="KPV46333.1"/>
    <property type="molecule type" value="Genomic_DNA"/>
</dbReference>
<sequence length="84" mass="9816">MGDFIKKFEYLEDLNITLELAYRLNYNFKGCGYIKVYSGKIDPEEENYEIYMESLDCGMSEDEVNSKYNKMIGEIRSGDIDLSL</sequence>
<reference evidence="1 4" key="1">
    <citation type="submission" date="2015-09" db="EMBL/GenBank/DDBJ databases">
        <title>Draft genome sequence of Acidiplasma aeolicum DSM 18409.</title>
        <authorList>
            <person name="Hemp J."/>
        </authorList>
    </citation>
    <scope>NUCLEOTIDE SEQUENCE [LARGE SCALE GENOMIC DNA]</scope>
    <source>
        <strain evidence="1 4">V</strain>
    </source>
</reference>
<dbReference type="PATRIC" id="fig|507754.4.peg.1705"/>
<dbReference type="EMBL" id="LKBG01000230">
    <property type="protein sequence ID" value="KQB34623.1"/>
    <property type="molecule type" value="Genomic_DNA"/>
</dbReference>
<reference evidence="2 3" key="2">
    <citation type="submission" date="2015-09" db="EMBL/GenBank/DDBJ databases">
        <title>Heavy metals and arsenic resistance mechanisms in polyextremophilic archaea of the family Ferroplasmaceae.</title>
        <authorList>
            <person name="Bulaev A.G."/>
            <person name="Kanygina A.V."/>
        </authorList>
    </citation>
    <scope>NUCLEOTIDE SEQUENCE [LARGE SCALE GENOMIC DNA]</scope>
    <source>
        <strain evidence="2 3">VT</strain>
    </source>
</reference>
<dbReference type="Proteomes" id="UP000050515">
    <property type="component" value="Unassembled WGS sequence"/>
</dbReference>
<gene>
    <name evidence="2" type="ORF">AOG54_04345</name>
    <name evidence="1" type="ORF">SE19_06000</name>
</gene>
<evidence type="ECO:0000313" key="4">
    <source>
        <dbReference type="Proteomes" id="UP000050515"/>
    </source>
</evidence>
<comment type="caution">
    <text evidence="1">The sequence shown here is derived from an EMBL/GenBank/DDBJ whole genome shotgun (WGS) entry which is preliminary data.</text>
</comment>
<accession>A0A0N8PQ74</accession>
<dbReference type="OrthoDB" id="56245at2157"/>
<organism evidence="1 4">
    <name type="scientific">Acidiplasma aeolicum</name>
    <dbReference type="NCBI Taxonomy" id="507754"/>
    <lineage>
        <taxon>Archaea</taxon>
        <taxon>Methanobacteriati</taxon>
        <taxon>Thermoplasmatota</taxon>
        <taxon>Thermoplasmata</taxon>
        <taxon>Thermoplasmatales</taxon>
        <taxon>Ferroplasmaceae</taxon>
        <taxon>Acidiplasma</taxon>
    </lineage>
</organism>
<proteinExistence type="predicted"/>